<dbReference type="PROSITE" id="PS00868">
    <property type="entry name" value="CYS_MET_METAB_PP"/>
    <property type="match status" value="1"/>
</dbReference>
<organism evidence="10 11">
    <name type="scientific">Actinokineospora fastidiosa</name>
    <dbReference type="NCBI Taxonomy" id="1816"/>
    <lineage>
        <taxon>Bacteria</taxon>
        <taxon>Bacillati</taxon>
        <taxon>Actinomycetota</taxon>
        <taxon>Actinomycetes</taxon>
        <taxon>Pseudonocardiales</taxon>
        <taxon>Pseudonocardiaceae</taxon>
        <taxon>Actinokineospora</taxon>
    </lineage>
</organism>
<dbReference type="GO" id="GO:0018826">
    <property type="term" value="F:methionine gamma-lyase activity"/>
    <property type="evidence" value="ECO:0007669"/>
    <property type="project" value="UniProtKB-EC"/>
</dbReference>
<dbReference type="GO" id="GO:0047982">
    <property type="term" value="F:homocysteine desulfhydrase activity"/>
    <property type="evidence" value="ECO:0007669"/>
    <property type="project" value="UniProtKB-EC"/>
</dbReference>
<evidence type="ECO:0000313" key="11">
    <source>
        <dbReference type="Proteomes" id="UP000660680"/>
    </source>
</evidence>
<dbReference type="InterPro" id="IPR015421">
    <property type="entry name" value="PyrdxlP-dep_Trfase_major"/>
</dbReference>
<accession>A0A918GNN5</accession>
<evidence type="ECO:0000256" key="9">
    <source>
        <dbReference type="RuleBase" id="RU362118"/>
    </source>
</evidence>
<dbReference type="Pfam" id="PF01053">
    <property type="entry name" value="Cys_Met_Meta_PP"/>
    <property type="match status" value="1"/>
</dbReference>
<evidence type="ECO:0000313" key="10">
    <source>
        <dbReference type="EMBL" id="GGS49244.1"/>
    </source>
</evidence>
<dbReference type="GO" id="GO:0019343">
    <property type="term" value="P:cysteine biosynthetic process via cystathionine"/>
    <property type="evidence" value="ECO:0007669"/>
    <property type="project" value="TreeGrafter"/>
</dbReference>
<evidence type="ECO:0000256" key="7">
    <source>
        <dbReference type="ARBA" id="ARBA00052699"/>
    </source>
</evidence>
<reference evidence="10" key="2">
    <citation type="submission" date="2020-09" db="EMBL/GenBank/DDBJ databases">
        <authorList>
            <person name="Sun Q."/>
            <person name="Ohkuma M."/>
        </authorList>
    </citation>
    <scope>NUCLEOTIDE SEQUENCE</scope>
    <source>
        <strain evidence="10">JCM 3276</strain>
    </source>
</reference>
<proteinExistence type="inferred from homology"/>
<dbReference type="RefSeq" id="WP_189213064.1">
    <property type="nucleotide sequence ID" value="NZ_BMRB01000005.1"/>
</dbReference>
<evidence type="ECO:0000256" key="4">
    <source>
        <dbReference type="ARBA" id="ARBA00047175"/>
    </source>
</evidence>
<comment type="catalytic activity">
    <reaction evidence="6">
        <text>L-homocysteine + H2O = 2-oxobutanoate + hydrogen sulfide + NH4(+) + H(+)</text>
        <dbReference type="Rhea" id="RHEA:14501"/>
        <dbReference type="ChEBI" id="CHEBI:15377"/>
        <dbReference type="ChEBI" id="CHEBI:15378"/>
        <dbReference type="ChEBI" id="CHEBI:16763"/>
        <dbReference type="ChEBI" id="CHEBI:28938"/>
        <dbReference type="ChEBI" id="CHEBI:29919"/>
        <dbReference type="ChEBI" id="CHEBI:58199"/>
        <dbReference type="EC" id="4.4.1.2"/>
    </reaction>
    <physiologicalReaction direction="left-to-right" evidence="6">
        <dbReference type="Rhea" id="RHEA:14502"/>
    </physiologicalReaction>
</comment>
<keyword evidence="3 8" id="KW-0663">Pyridoxal phosphate</keyword>
<dbReference type="EC" id="4.4.1.2" evidence="4"/>
<feature type="modified residue" description="N6-(pyridoxal phosphate)lysine" evidence="8">
    <location>
        <position position="206"/>
    </location>
</feature>
<sequence length="386" mass="39820">MTQHPATRATRMSVPTPVEGRPVGVPLYQNAIFAFDTAAELAAAFTGPDQAFLYSGYGNPTVRALEDGLADLEGGVAGLATGSGMSAINAVLFALLRAGDHVIVQEALYGGTHAALSGLAERWGITVSSIPGDDPAELTAALRPRTRLLVMETIANPTCVVPDLPGLVAAARAAGVATVVDNTFATPMLCRPLEFGADVVVHSATKYLGGHHDVIGGVAVFADADLHRRTWRQAVTLGAAMDPFAAWLVIRGMKTLSLRVAAACSTAAEMASRLAEHPAVATVHYPGLAASPSHARATKLLDGGYGGTLALDLAAPHAFLDRLRLILNAGSLGGPETVAMHPATTSHRSVDPAVLARAGVTAGTVRIALGLEHPDDLWADIAQALP</sequence>
<gene>
    <name evidence="10" type="ORF">GCM10010171_50430</name>
</gene>
<name>A0A918GNN5_9PSEU</name>
<evidence type="ECO:0000256" key="8">
    <source>
        <dbReference type="PIRSR" id="PIRSR001434-2"/>
    </source>
</evidence>
<comment type="caution">
    <text evidence="10">The sequence shown here is derived from an EMBL/GenBank/DDBJ whole genome shotgun (WGS) entry which is preliminary data.</text>
</comment>
<dbReference type="EMBL" id="BMRB01000005">
    <property type="protein sequence ID" value="GGS49244.1"/>
    <property type="molecule type" value="Genomic_DNA"/>
</dbReference>
<dbReference type="InterPro" id="IPR015422">
    <property type="entry name" value="PyrdxlP-dep_Trfase_small"/>
</dbReference>
<evidence type="ECO:0000256" key="5">
    <source>
        <dbReference type="ARBA" id="ARBA00047199"/>
    </source>
</evidence>
<dbReference type="PANTHER" id="PTHR11808">
    <property type="entry name" value="TRANS-SULFURATION ENZYME FAMILY MEMBER"/>
    <property type="match status" value="1"/>
</dbReference>
<dbReference type="InterPro" id="IPR015424">
    <property type="entry name" value="PyrdxlP-dep_Trfase"/>
</dbReference>
<reference evidence="10" key="1">
    <citation type="journal article" date="2014" name="Int. J. Syst. Evol. Microbiol.">
        <title>Complete genome sequence of Corynebacterium casei LMG S-19264T (=DSM 44701T), isolated from a smear-ripened cheese.</title>
        <authorList>
            <consortium name="US DOE Joint Genome Institute (JGI-PGF)"/>
            <person name="Walter F."/>
            <person name="Albersmeier A."/>
            <person name="Kalinowski J."/>
            <person name="Ruckert C."/>
        </authorList>
    </citation>
    <scope>NUCLEOTIDE SEQUENCE</scope>
    <source>
        <strain evidence="10">JCM 3276</strain>
    </source>
</reference>
<comment type="catalytic activity">
    <reaction evidence="7">
        <text>L-methionine + H2O = methanethiol + 2-oxobutanoate + NH4(+)</text>
        <dbReference type="Rhea" id="RHEA:23800"/>
        <dbReference type="ChEBI" id="CHEBI:15377"/>
        <dbReference type="ChEBI" id="CHEBI:16007"/>
        <dbReference type="ChEBI" id="CHEBI:16763"/>
        <dbReference type="ChEBI" id="CHEBI:28938"/>
        <dbReference type="ChEBI" id="CHEBI:57844"/>
        <dbReference type="EC" id="4.4.1.11"/>
    </reaction>
    <physiologicalReaction direction="left-to-right" evidence="7">
        <dbReference type="Rhea" id="RHEA:23801"/>
    </physiologicalReaction>
</comment>
<comment type="similarity">
    <text evidence="2 9">Belongs to the trans-sulfuration enzymes family.</text>
</comment>
<dbReference type="PIRSF" id="PIRSF001434">
    <property type="entry name" value="CGS"/>
    <property type="match status" value="1"/>
</dbReference>
<dbReference type="GO" id="GO:0019346">
    <property type="term" value="P:transsulfuration"/>
    <property type="evidence" value="ECO:0007669"/>
    <property type="project" value="InterPro"/>
</dbReference>
<dbReference type="Proteomes" id="UP000660680">
    <property type="component" value="Unassembled WGS sequence"/>
</dbReference>
<dbReference type="SUPFAM" id="SSF53383">
    <property type="entry name" value="PLP-dependent transferases"/>
    <property type="match status" value="1"/>
</dbReference>
<comment type="cofactor">
    <cofactor evidence="1 9">
        <name>pyridoxal 5'-phosphate</name>
        <dbReference type="ChEBI" id="CHEBI:597326"/>
    </cofactor>
</comment>
<dbReference type="AlphaFoldDB" id="A0A918GNN5"/>
<evidence type="ECO:0000256" key="2">
    <source>
        <dbReference type="ARBA" id="ARBA00009077"/>
    </source>
</evidence>
<dbReference type="InterPro" id="IPR054542">
    <property type="entry name" value="Cys_met_metab_PP"/>
</dbReference>
<evidence type="ECO:0000256" key="3">
    <source>
        <dbReference type="ARBA" id="ARBA00022898"/>
    </source>
</evidence>
<dbReference type="PANTHER" id="PTHR11808:SF85">
    <property type="entry name" value="CYSTATHIONINE GAMMA-LYASE-RELATED"/>
    <property type="match status" value="1"/>
</dbReference>
<dbReference type="GO" id="GO:0030170">
    <property type="term" value="F:pyridoxal phosphate binding"/>
    <property type="evidence" value="ECO:0007669"/>
    <property type="project" value="InterPro"/>
</dbReference>
<dbReference type="GO" id="GO:0005737">
    <property type="term" value="C:cytoplasm"/>
    <property type="evidence" value="ECO:0007669"/>
    <property type="project" value="TreeGrafter"/>
</dbReference>
<dbReference type="FunFam" id="3.40.640.10:FF:000046">
    <property type="entry name" value="Cystathionine gamma-lyase"/>
    <property type="match status" value="1"/>
</dbReference>
<keyword evidence="11" id="KW-1185">Reference proteome</keyword>
<evidence type="ECO:0000256" key="1">
    <source>
        <dbReference type="ARBA" id="ARBA00001933"/>
    </source>
</evidence>
<evidence type="ECO:0000256" key="6">
    <source>
        <dbReference type="ARBA" id="ARBA00048780"/>
    </source>
</evidence>
<dbReference type="CDD" id="cd00614">
    <property type="entry name" value="CGS_like"/>
    <property type="match status" value="1"/>
</dbReference>
<dbReference type="Gene3D" id="3.90.1150.10">
    <property type="entry name" value="Aspartate Aminotransferase, domain 1"/>
    <property type="match status" value="1"/>
</dbReference>
<dbReference type="Gene3D" id="3.40.640.10">
    <property type="entry name" value="Type I PLP-dependent aspartate aminotransferase-like (Major domain)"/>
    <property type="match status" value="1"/>
</dbReference>
<dbReference type="GO" id="GO:0004123">
    <property type="term" value="F:cystathionine gamma-lyase activity"/>
    <property type="evidence" value="ECO:0007669"/>
    <property type="project" value="TreeGrafter"/>
</dbReference>
<protein>
    <recommendedName>
        <fullName evidence="4">homocysteine desulfhydrase</fullName>
        <ecNumber evidence="4">4.4.1.2</ecNumber>
    </recommendedName>
    <alternativeName>
        <fullName evidence="5">Homocysteine desulfhydrase</fullName>
    </alternativeName>
</protein>
<dbReference type="InterPro" id="IPR000277">
    <property type="entry name" value="Cys/Met-Metab_PyrdxlP-dep_enz"/>
</dbReference>